<dbReference type="Proteomes" id="UP000308199">
    <property type="component" value="Unassembled WGS sequence"/>
</dbReference>
<dbReference type="EMBL" id="SGPK01000242">
    <property type="protein sequence ID" value="THH05708.1"/>
    <property type="molecule type" value="Genomic_DNA"/>
</dbReference>
<accession>A0A4S4L4R4</accession>
<sequence>MASSLLTDINDWDSALRLGSQSSAMDFETMTRASSRSDDRFSPGVLTPPDSSYNSPVDDRKVEGNACISVSTTFFPGANIDSVPIDLIIVSSDSVFFYVQSQRLLSASDNEFNSHLPIKRELLESDPILTLPESSSVLNIVLHTIYNMSCSHYSPSLADLSAAITALKVYGVPLQTSLAPGTPLSTTLLSYAPTNPLELYAIASAYGLHEIAVSTSPHLLSYSLPSITDDMATRIGAVYLKKLFFLHLGRIEALKRLILTPPHPHAPTPTCDFVEQKKLTRAWALASAYITWDVRPDMSASTIESALCPLVDHLSCDVCKVVLRDRIKDVVVQWSVVKRTI</sequence>
<protein>
    <recommendedName>
        <fullName evidence="4">BTB domain-containing protein</fullName>
    </recommendedName>
</protein>
<evidence type="ECO:0000313" key="2">
    <source>
        <dbReference type="EMBL" id="THH05708.1"/>
    </source>
</evidence>
<gene>
    <name evidence="2" type="ORF">EW145_g4600</name>
</gene>
<evidence type="ECO:0000256" key="1">
    <source>
        <dbReference type="SAM" id="MobiDB-lite"/>
    </source>
</evidence>
<evidence type="ECO:0008006" key="4">
    <source>
        <dbReference type="Google" id="ProtNLM"/>
    </source>
</evidence>
<feature type="region of interest" description="Disordered" evidence="1">
    <location>
        <begin position="29"/>
        <end position="58"/>
    </location>
</feature>
<dbReference type="AlphaFoldDB" id="A0A4S4L4R4"/>
<organism evidence="2 3">
    <name type="scientific">Phellinidium pouzarii</name>
    <dbReference type="NCBI Taxonomy" id="167371"/>
    <lineage>
        <taxon>Eukaryota</taxon>
        <taxon>Fungi</taxon>
        <taxon>Dikarya</taxon>
        <taxon>Basidiomycota</taxon>
        <taxon>Agaricomycotina</taxon>
        <taxon>Agaricomycetes</taxon>
        <taxon>Hymenochaetales</taxon>
        <taxon>Hymenochaetaceae</taxon>
        <taxon>Phellinidium</taxon>
    </lineage>
</organism>
<proteinExistence type="predicted"/>
<dbReference type="OrthoDB" id="3265815at2759"/>
<comment type="caution">
    <text evidence="2">The sequence shown here is derived from an EMBL/GenBank/DDBJ whole genome shotgun (WGS) entry which is preliminary data.</text>
</comment>
<reference evidence="2 3" key="1">
    <citation type="submission" date="2019-02" db="EMBL/GenBank/DDBJ databases">
        <title>Genome sequencing of the rare red list fungi Phellinidium pouzarii.</title>
        <authorList>
            <person name="Buettner E."/>
            <person name="Kellner H."/>
        </authorList>
    </citation>
    <scope>NUCLEOTIDE SEQUENCE [LARGE SCALE GENOMIC DNA]</scope>
    <source>
        <strain evidence="2 3">DSM 108285</strain>
    </source>
</reference>
<keyword evidence="3" id="KW-1185">Reference proteome</keyword>
<evidence type="ECO:0000313" key="3">
    <source>
        <dbReference type="Proteomes" id="UP000308199"/>
    </source>
</evidence>
<name>A0A4S4L4R4_9AGAM</name>